<sequence length="200" mass="22780">MCILFKIFKKSDWEERWFFLRRWIANPKQLGALFPSSRALARAMARYALEDINPQEKILELGAGTGRFTQALIDAGIPEHRLICIEIDPNLGIYLKKKFPKAKIVLGNACALEQILKAESVNIDIGVVISGLPMLNFPALVQQEILRGCFKVLKPKGQFLQFTYSPFTSIRSQCFALSKTRKCWVFNNLPPATIWSYVLE</sequence>
<feature type="domain" description="Methyltransferase" evidence="2">
    <location>
        <begin position="58"/>
        <end position="157"/>
    </location>
</feature>
<dbReference type="SUPFAM" id="SSF53335">
    <property type="entry name" value="S-adenosyl-L-methionine-dependent methyltransferases"/>
    <property type="match status" value="1"/>
</dbReference>
<evidence type="ECO:0000313" key="4">
    <source>
        <dbReference type="Proteomes" id="UP000239425"/>
    </source>
</evidence>
<protein>
    <submittedName>
        <fullName evidence="3">16S ribosomal RNA methyltransferase KsgA/Dim1 family protein</fullName>
    </submittedName>
</protein>
<dbReference type="AlphaFoldDB" id="A0A2S5R885"/>
<evidence type="ECO:0000256" key="1">
    <source>
        <dbReference type="ARBA" id="ARBA00022691"/>
    </source>
</evidence>
<dbReference type="Gene3D" id="3.40.50.150">
    <property type="entry name" value="Vaccinia Virus protein VP39"/>
    <property type="match status" value="1"/>
</dbReference>
<dbReference type="RefSeq" id="WP_104207151.1">
    <property type="nucleotide sequence ID" value="NZ_PHHC01000109.1"/>
</dbReference>
<keyword evidence="4" id="KW-1185">Reference proteome</keyword>
<dbReference type="InterPro" id="IPR041698">
    <property type="entry name" value="Methyltransf_25"/>
</dbReference>
<keyword evidence="1" id="KW-0949">S-adenosyl-L-methionine</keyword>
<dbReference type="InterPro" id="IPR020596">
    <property type="entry name" value="rRNA_Ade_Mease_Trfase_CS"/>
</dbReference>
<gene>
    <name evidence="3" type="ORF">HCUR_01206</name>
</gene>
<dbReference type="PROSITE" id="PS01131">
    <property type="entry name" value="RRNA_A_DIMETH"/>
    <property type="match status" value="1"/>
</dbReference>
<accession>A0A2S5R885</accession>
<dbReference type="InterPro" id="IPR029063">
    <property type="entry name" value="SAM-dependent_MTases_sf"/>
</dbReference>
<evidence type="ECO:0000313" key="3">
    <source>
        <dbReference type="EMBL" id="PPE03345.1"/>
    </source>
</evidence>
<dbReference type="Pfam" id="PF13649">
    <property type="entry name" value="Methyltransf_25"/>
    <property type="match status" value="1"/>
</dbReference>
<keyword evidence="3" id="KW-0808">Transferase</keyword>
<proteinExistence type="predicted"/>
<dbReference type="Proteomes" id="UP000239425">
    <property type="component" value="Unassembled WGS sequence"/>
</dbReference>
<dbReference type="GO" id="GO:0000179">
    <property type="term" value="F:rRNA (adenine-N6,N6-)-dimethyltransferase activity"/>
    <property type="evidence" value="ECO:0007669"/>
    <property type="project" value="InterPro"/>
</dbReference>
<name>A0A2S5R885_9PROT</name>
<organism evidence="3 4">
    <name type="scientific">Holospora curviuscula</name>
    <dbReference type="NCBI Taxonomy" id="1082868"/>
    <lineage>
        <taxon>Bacteria</taxon>
        <taxon>Pseudomonadati</taxon>
        <taxon>Pseudomonadota</taxon>
        <taxon>Alphaproteobacteria</taxon>
        <taxon>Holosporales</taxon>
        <taxon>Holosporaceae</taxon>
        <taxon>Holospora</taxon>
    </lineage>
</organism>
<reference evidence="3 4" key="1">
    <citation type="submission" date="2017-11" db="EMBL/GenBank/DDBJ databases">
        <title>Comparative genomic analysis of Holospora spp., intranuclear symbionts of paramecia.</title>
        <authorList>
            <person name="Garushyants S.K."/>
            <person name="Beliavskaya A."/>
            <person name="Malko D.B."/>
            <person name="Logacheva M.D."/>
            <person name="Rautian M.S."/>
            <person name="Gelfand M.S."/>
        </authorList>
    </citation>
    <scope>NUCLEOTIDE SEQUENCE [LARGE SCALE GENOMIC DNA]</scope>
    <source>
        <strain evidence="4">02AZ16</strain>
    </source>
</reference>
<keyword evidence="3" id="KW-0489">Methyltransferase</keyword>
<comment type="caution">
    <text evidence="3">The sequence shown here is derived from an EMBL/GenBank/DDBJ whole genome shotgun (WGS) entry which is preliminary data.</text>
</comment>
<dbReference type="CDD" id="cd02440">
    <property type="entry name" value="AdoMet_MTases"/>
    <property type="match status" value="1"/>
</dbReference>
<evidence type="ECO:0000259" key="2">
    <source>
        <dbReference type="Pfam" id="PF13649"/>
    </source>
</evidence>
<dbReference type="EMBL" id="PHHC01000109">
    <property type="protein sequence ID" value="PPE03345.1"/>
    <property type="molecule type" value="Genomic_DNA"/>
</dbReference>